<feature type="compositionally biased region" description="Basic residues" evidence="1">
    <location>
        <begin position="1"/>
        <end position="10"/>
    </location>
</feature>
<sequence>MHRRRVRRIPTARAAAFSRQKRGGPSRWWWKYKARGVAGHSQSVSGTPTPSRSASLKPTPI</sequence>
<protein>
    <submittedName>
        <fullName evidence="2">Uncharacterized protein</fullName>
    </submittedName>
</protein>
<keyword evidence="3" id="KW-1185">Reference proteome</keyword>
<evidence type="ECO:0000313" key="2">
    <source>
        <dbReference type="EMBL" id="KZC14216.1"/>
    </source>
</evidence>
<evidence type="ECO:0000256" key="1">
    <source>
        <dbReference type="SAM" id="MobiDB-lite"/>
    </source>
</evidence>
<dbReference type="Proteomes" id="UP000076502">
    <property type="component" value="Unassembled WGS sequence"/>
</dbReference>
<accession>A0A154PQM0</accession>
<reference evidence="2 3" key="1">
    <citation type="submission" date="2015-07" db="EMBL/GenBank/DDBJ databases">
        <title>The genome of Dufourea novaeangliae.</title>
        <authorList>
            <person name="Pan H."/>
            <person name="Kapheim K."/>
        </authorList>
    </citation>
    <scope>NUCLEOTIDE SEQUENCE [LARGE SCALE GENOMIC DNA]</scope>
    <source>
        <strain evidence="2">0120121106</strain>
        <tissue evidence="2">Whole body</tissue>
    </source>
</reference>
<proteinExistence type="predicted"/>
<organism evidence="2 3">
    <name type="scientific">Dufourea novaeangliae</name>
    <name type="common">Sweat bee</name>
    <dbReference type="NCBI Taxonomy" id="178035"/>
    <lineage>
        <taxon>Eukaryota</taxon>
        <taxon>Metazoa</taxon>
        <taxon>Ecdysozoa</taxon>
        <taxon>Arthropoda</taxon>
        <taxon>Hexapoda</taxon>
        <taxon>Insecta</taxon>
        <taxon>Pterygota</taxon>
        <taxon>Neoptera</taxon>
        <taxon>Endopterygota</taxon>
        <taxon>Hymenoptera</taxon>
        <taxon>Apocrita</taxon>
        <taxon>Aculeata</taxon>
        <taxon>Apoidea</taxon>
        <taxon>Anthophila</taxon>
        <taxon>Halictidae</taxon>
        <taxon>Rophitinae</taxon>
        <taxon>Dufourea</taxon>
    </lineage>
</organism>
<evidence type="ECO:0000313" key="3">
    <source>
        <dbReference type="Proteomes" id="UP000076502"/>
    </source>
</evidence>
<gene>
    <name evidence="2" type="ORF">WN55_06685</name>
</gene>
<feature type="region of interest" description="Disordered" evidence="1">
    <location>
        <begin position="1"/>
        <end position="24"/>
    </location>
</feature>
<dbReference type="AlphaFoldDB" id="A0A154PQM0"/>
<feature type="compositionally biased region" description="Polar residues" evidence="1">
    <location>
        <begin position="40"/>
        <end position="61"/>
    </location>
</feature>
<feature type="region of interest" description="Disordered" evidence="1">
    <location>
        <begin position="37"/>
        <end position="61"/>
    </location>
</feature>
<dbReference type="EMBL" id="KQ435050">
    <property type="protein sequence ID" value="KZC14216.1"/>
    <property type="molecule type" value="Genomic_DNA"/>
</dbReference>
<name>A0A154PQM0_DUFNO</name>